<feature type="transmembrane region" description="Helical" evidence="1">
    <location>
        <begin position="67"/>
        <end position="92"/>
    </location>
</feature>
<keyword evidence="2" id="KW-1185">Reference proteome</keyword>
<evidence type="ECO:0000256" key="1">
    <source>
        <dbReference type="SAM" id="Phobius"/>
    </source>
</evidence>
<organism evidence="2 3">
    <name type="scientific">Panagrellus redivivus</name>
    <name type="common">Microworm</name>
    <dbReference type="NCBI Taxonomy" id="6233"/>
    <lineage>
        <taxon>Eukaryota</taxon>
        <taxon>Metazoa</taxon>
        <taxon>Ecdysozoa</taxon>
        <taxon>Nematoda</taxon>
        <taxon>Chromadorea</taxon>
        <taxon>Rhabditida</taxon>
        <taxon>Tylenchina</taxon>
        <taxon>Panagrolaimomorpha</taxon>
        <taxon>Panagrolaimoidea</taxon>
        <taxon>Panagrolaimidae</taxon>
        <taxon>Panagrellus</taxon>
    </lineage>
</organism>
<keyword evidence="1" id="KW-0812">Transmembrane</keyword>
<feature type="transmembrane region" description="Helical" evidence="1">
    <location>
        <begin position="112"/>
        <end position="134"/>
    </location>
</feature>
<feature type="transmembrane region" description="Helical" evidence="1">
    <location>
        <begin position="154"/>
        <end position="176"/>
    </location>
</feature>
<keyword evidence="1" id="KW-1133">Transmembrane helix</keyword>
<proteinExistence type="predicted"/>
<dbReference type="WBParaSite" id="Pan_g23261.t1">
    <property type="protein sequence ID" value="Pan_g23261.t1"/>
    <property type="gene ID" value="Pan_g23261"/>
</dbReference>
<evidence type="ECO:0000313" key="3">
    <source>
        <dbReference type="WBParaSite" id="Pan_g23261.t1"/>
    </source>
</evidence>
<dbReference type="PANTHER" id="PTHR45830:SF15">
    <property type="entry name" value="SERPENTINE RECEPTOR, CLASS I"/>
    <property type="match status" value="1"/>
</dbReference>
<feature type="transmembrane region" description="Helical" evidence="1">
    <location>
        <begin position="300"/>
        <end position="320"/>
    </location>
</feature>
<name>A0A7E4VNZ6_PANRE</name>
<accession>A0A7E4VNZ6</accession>
<sequence>MEILMASRNRANLISLNLTFDVFDKYGLNHSLNEITKVFEIISVAFYPFVMCIIITKSPKKMEYYKYFLMVQSTATATLNLMFILGNPTIVFPFLVLYNDGLLNCNATMTKFVFLATIMSIVIMATTTFAQIAYRIMVTFDRDHFFYKMSRPKIFTSLIVLGCFGVAAIIFVPLAIDPPSADIKSLEIDFPALATVFDNHPNTIGYFPEHFGFVQFSILALFLVALVVVPVVILVNTIMIWRLKQMKKSMQKPTYKLHAVLCRALFVQTLLTQLLLTPFLIAFALSLQFALIEGNIIERLFILSSSVYAVSEFICVLYFITPYRIFLQQWGRAILGRPRESTIVRHFQSSKVFYLARKRSTF</sequence>
<feature type="transmembrane region" description="Helical" evidence="1">
    <location>
        <begin position="216"/>
        <end position="243"/>
    </location>
</feature>
<dbReference type="Pfam" id="PF10318">
    <property type="entry name" value="7TM_GPCR_Srh"/>
    <property type="match status" value="1"/>
</dbReference>
<dbReference type="PANTHER" id="PTHR45830">
    <property type="entry name" value="SERPENTINE RECEPTOR, CLASS I"/>
    <property type="match status" value="1"/>
</dbReference>
<reference evidence="3" key="2">
    <citation type="submission" date="2020-10" db="UniProtKB">
        <authorList>
            <consortium name="WormBaseParasite"/>
        </authorList>
    </citation>
    <scope>IDENTIFICATION</scope>
</reference>
<feature type="transmembrane region" description="Helical" evidence="1">
    <location>
        <begin position="264"/>
        <end position="288"/>
    </location>
</feature>
<dbReference type="Proteomes" id="UP000492821">
    <property type="component" value="Unassembled WGS sequence"/>
</dbReference>
<evidence type="ECO:0000313" key="2">
    <source>
        <dbReference type="Proteomes" id="UP000492821"/>
    </source>
</evidence>
<feature type="transmembrane region" description="Helical" evidence="1">
    <location>
        <begin position="38"/>
        <end position="55"/>
    </location>
</feature>
<dbReference type="InterPro" id="IPR019422">
    <property type="entry name" value="7TM_GPCR_serpentine_rcpt_Srh"/>
</dbReference>
<reference evidence="2" key="1">
    <citation type="journal article" date="2013" name="Genetics">
        <title>The draft genome and transcriptome of Panagrellus redivivus are shaped by the harsh demands of a free-living lifestyle.</title>
        <authorList>
            <person name="Srinivasan J."/>
            <person name="Dillman A.R."/>
            <person name="Macchietto M.G."/>
            <person name="Heikkinen L."/>
            <person name="Lakso M."/>
            <person name="Fracchia K.M."/>
            <person name="Antoshechkin I."/>
            <person name="Mortazavi A."/>
            <person name="Wong G."/>
            <person name="Sternberg P.W."/>
        </authorList>
    </citation>
    <scope>NUCLEOTIDE SEQUENCE [LARGE SCALE GENOMIC DNA]</scope>
    <source>
        <strain evidence="2">MT8872</strain>
    </source>
</reference>
<protein>
    <submittedName>
        <fullName evidence="3">Serpentine Receptor, class H</fullName>
    </submittedName>
</protein>
<dbReference type="AlphaFoldDB" id="A0A7E4VNZ6"/>
<keyword evidence="1" id="KW-0472">Membrane</keyword>